<dbReference type="GO" id="GO:0016095">
    <property type="term" value="P:polyprenol catabolic process"/>
    <property type="evidence" value="ECO:0007669"/>
    <property type="project" value="UniProtKB-UniRule"/>
</dbReference>
<comment type="pathway">
    <text evidence="9">Protein modification; protein glycosylation.</text>
</comment>
<dbReference type="GO" id="GO:0102389">
    <property type="term" value="F:polyprenol reductase activity"/>
    <property type="evidence" value="ECO:0007669"/>
    <property type="project" value="UniProtKB-UniRule"/>
</dbReference>
<feature type="transmembrane region" description="Helical" evidence="9">
    <location>
        <begin position="176"/>
        <end position="197"/>
    </location>
</feature>
<name>R4WT56_RIPPE</name>
<comment type="similarity">
    <text evidence="6 9">Belongs to the steroid 5-alpha reductase family. Polyprenal reductase subfamily.</text>
</comment>
<evidence type="ECO:0000256" key="5">
    <source>
        <dbReference type="ARBA" id="ARBA00023136"/>
    </source>
</evidence>
<dbReference type="EC" id="1.3.1.94" evidence="2 9"/>
<sequence length="328" mass="38656">MNLLQLSFYIISFLVVFLGVIVNWFHKYAPEWVLKTYRYGKFSYNACGTLTTIQVPKRWFCHFYAVSSILTFSTFLLMFALNFKLIYDLPQSIKVFLHFIGTPSDTVPASMSFLAMFLLMVQCFKRFYETHFVSVFSDSKMDINHYLLGHFHYFGATLAIFSESSRTFSEWRNVTIWNYSFLVLNNLKFSTILISLFNQIRRHMFSSTDIGLKHFLAAAVFLWACKSQLDCAKILANLRKNDKGKVVHTKHQIPKGGYFDLVSSPHLFFEMIMYLCLWIIVWGNTTWPAVVIWVVSNQIETSFLSHWWYKETFRNYPKQRKAIIPYLL</sequence>
<dbReference type="EMBL" id="AK417912">
    <property type="protein sequence ID" value="BAN21127.1"/>
    <property type="molecule type" value="mRNA"/>
</dbReference>
<keyword evidence="5 9" id="KW-0472">Membrane</keyword>
<dbReference type="GO" id="GO:0005789">
    <property type="term" value="C:endoplasmic reticulum membrane"/>
    <property type="evidence" value="ECO:0007669"/>
    <property type="project" value="UniProtKB-SubCell"/>
</dbReference>
<dbReference type="AlphaFoldDB" id="R4WT56"/>
<comment type="catalytic activity">
    <reaction evidence="8 9">
        <text>a di-trans,poly-cis-dolichal + NADP(+) = a di-trans,poly-cis-polyprenal + NADPH + H(+)</text>
        <dbReference type="Rhea" id="RHEA:80727"/>
        <dbReference type="Rhea" id="RHEA-COMP:19536"/>
        <dbReference type="Rhea" id="RHEA-COMP:19537"/>
        <dbReference type="ChEBI" id="CHEBI:15378"/>
        <dbReference type="ChEBI" id="CHEBI:57783"/>
        <dbReference type="ChEBI" id="CHEBI:58349"/>
        <dbReference type="ChEBI" id="CHEBI:231623"/>
        <dbReference type="ChEBI" id="CHEBI:231637"/>
        <dbReference type="EC" id="1.3.1.94"/>
    </reaction>
    <physiologicalReaction direction="right-to-left" evidence="8 9">
        <dbReference type="Rhea" id="RHEA:80729"/>
    </physiologicalReaction>
</comment>
<dbReference type="InterPro" id="IPR039698">
    <property type="entry name" value="Dfg10/SRD5A3"/>
</dbReference>
<reference evidence="11" key="1">
    <citation type="journal article" date="2013" name="PLoS ONE">
        <title>Gene expression in gut symbiotic organ of stinkbug affected by extracellular bacterial symbiont.</title>
        <authorList>
            <person name="Futahashi R."/>
            <person name="Tanaka K."/>
            <person name="Tanahashi M."/>
            <person name="Nikoh N."/>
            <person name="Kikuchi Y."/>
            <person name="Lee B.L."/>
            <person name="Fukatsu T."/>
        </authorList>
    </citation>
    <scope>NUCLEOTIDE SEQUENCE</scope>
    <source>
        <tissue evidence="11">Midgut</tissue>
    </source>
</reference>
<feature type="domain" description="3-oxo-5-alpha-steroid 4-dehydrogenase C-terminal" evidence="10">
    <location>
        <begin position="200"/>
        <end position="328"/>
    </location>
</feature>
<evidence type="ECO:0000313" key="11">
    <source>
        <dbReference type="EMBL" id="BAN21127.1"/>
    </source>
</evidence>
<accession>R4WT56</accession>
<keyword evidence="9" id="KW-0256">Endoplasmic reticulum</keyword>
<keyword evidence="4 9" id="KW-1133">Transmembrane helix</keyword>
<evidence type="ECO:0000256" key="2">
    <source>
        <dbReference type="ARBA" id="ARBA00012522"/>
    </source>
</evidence>
<evidence type="ECO:0000256" key="6">
    <source>
        <dbReference type="ARBA" id="ARBA00046320"/>
    </source>
</evidence>
<evidence type="ECO:0000256" key="7">
    <source>
        <dbReference type="ARBA" id="ARBA00047186"/>
    </source>
</evidence>
<dbReference type="GO" id="GO:0160198">
    <property type="term" value="F:polyprenal reductase activity"/>
    <property type="evidence" value="ECO:0007669"/>
    <property type="project" value="UniProtKB-EC"/>
</dbReference>
<keyword evidence="9" id="KW-0521">NADP</keyword>
<proteinExistence type="evidence at transcript level"/>
<dbReference type="GO" id="GO:0003865">
    <property type="term" value="F:3-oxo-5-alpha-steroid 4-dehydrogenase activity"/>
    <property type="evidence" value="ECO:0007669"/>
    <property type="project" value="TreeGrafter"/>
</dbReference>
<dbReference type="Pfam" id="PF02544">
    <property type="entry name" value="Steroid_dh"/>
    <property type="match status" value="1"/>
</dbReference>
<dbReference type="GO" id="GO:0006488">
    <property type="term" value="P:dolichol-linked oligosaccharide biosynthetic process"/>
    <property type="evidence" value="ECO:0007669"/>
    <property type="project" value="UniProtKB-UniRule"/>
</dbReference>
<evidence type="ECO:0000256" key="9">
    <source>
        <dbReference type="RuleBase" id="RU367081"/>
    </source>
</evidence>
<keyword evidence="3 9" id="KW-0812">Transmembrane</keyword>
<feature type="transmembrane region" description="Helical" evidence="9">
    <location>
        <begin position="145"/>
        <end position="164"/>
    </location>
</feature>
<evidence type="ECO:0000259" key="10">
    <source>
        <dbReference type="Pfam" id="PF02544"/>
    </source>
</evidence>
<feature type="transmembrane region" description="Helical" evidence="9">
    <location>
        <begin position="63"/>
        <end position="87"/>
    </location>
</feature>
<feature type="transmembrane region" description="Helical" evidence="9">
    <location>
        <begin position="107"/>
        <end position="124"/>
    </location>
</feature>
<evidence type="ECO:0000256" key="1">
    <source>
        <dbReference type="ARBA" id="ARBA00004127"/>
    </source>
</evidence>
<dbReference type="InterPro" id="IPR001104">
    <property type="entry name" value="3-oxo-5_a-steroid_4-DH_C"/>
</dbReference>
<comment type="subcellular location">
    <subcellularLocation>
        <location evidence="1">Endomembrane system</location>
        <topology evidence="1">Multi-pass membrane protein</topology>
    </subcellularLocation>
    <subcellularLocation>
        <location evidence="9">Endoplasmic reticulum membrane</location>
    </subcellularLocation>
</comment>
<dbReference type="PROSITE" id="PS50244">
    <property type="entry name" value="S5A_REDUCTASE"/>
    <property type="match status" value="1"/>
</dbReference>
<evidence type="ECO:0000256" key="4">
    <source>
        <dbReference type="ARBA" id="ARBA00022989"/>
    </source>
</evidence>
<protein>
    <recommendedName>
        <fullName evidence="7 9">Polyprenal reductase</fullName>
        <ecNumber evidence="2 9">1.3.1.94</ecNumber>
    </recommendedName>
</protein>
<evidence type="ECO:0000256" key="3">
    <source>
        <dbReference type="ARBA" id="ARBA00022692"/>
    </source>
</evidence>
<comment type="function">
    <text evidence="9">Plays a key role in early steps of protein N-linked glycosylation by being involved in the conversion of polyprenol into dolichol. Acts as a polyprenal reductase that mediates the reduction of polyprenal into dolichal in a NADP-dependent mechanism. Dolichols are required for the synthesis of dolichol-linked monosaccharides and the oligosaccharide precursor used for N-glycosylation.</text>
</comment>
<organism evidence="11">
    <name type="scientific">Riptortus pedestris</name>
    <name type="common">Bean bug</name>
    <dbReference type="NCBI Taxonomy" id="329032"/>
    <lineage>
        <taxon>Eukaryota</taxon>
        <taxon>Metazoa</taxon>
        <taxon>Ecdysozoa</taxon>
        <taxon>Arthropoda</taxon>
        <taxon>Hexapoda</taxon>
        <taxon>Insecta</taxon>
        <taxon>Pterygota</taxon>
        <taxon>Neoptera</taxon>
        <taxon>Paraneoptera</taxon>
        <taxon>Hemiptera</taxon>
        <taxon>Heteroptera</taxon>
        <taxon>Panheteroptera</taxon>
        <taxon>Pentatomomorpha</taxon>
        <taxon>Coreoidea</taxon>
        <taxon>Alydidae</taxon>
        <taxon>Riptortus</taxon>
    </lineage>
</organism>
<keyword evidence="9" id="KW-0560">Oxidoreductase</keyword>
<dbReference type="UniPathway" id="UPA00378"/>
<feature type="transmembrane region" description="Helical" evidence="9">
    <location>
        <begin position="6"/>
        <end position="25"/>
    </location>
</feature>
<dbReference type="PANTHER" id="PTHR14624">
    <property type="entry name" value="DFG10 PROTEIN"/>
    <property type="match status" value="1"/>
</dbReference>
<dbReference type="PANTHER" id="PTHR14624:SF0">
    <property type="entry name" value="POLYPRENOL REDUCTASE"/>
    <property type="match status" value="1"/>
</dbReference>
<evidence type="ECO:0000256" key="8">
    <source>
        <dbReference type="ARBA" id="ARBA00049427"/>
    </source>
</evidence>